<comment type="subcellular location">
    <subcellularLocation>
        <location evidence="1">Secreted</location>
        <location evidence="1">Cell wall</location>
        <topology evidence="1">Peptidoglycan-anchor</topology>
    </subcellularLocation>
</comment>
<protein>
    <submittedName>
        <fullName evidence="8">LPXTG cell wall anchor domain-containing protein</fullName>
    </submittedName>
</protein>
<keyword evidence="6" id="KW-0812">Transmembrane</keyword>
<keyword evidence="2" id="KW-0134">Cell wall</keyword>
<dbReference type="Proteomes" id="UP000681414">
    <property type="component" value="Unassembled WGS sequence"/>
</dbReference>
<evidence type="ECO:0000256" key="5">
    <source>
        <dbReference type="ARBA" id="ARBA00023088"/>
    </source>
</evidence>
<keyword evidence="3" id="KW-0964">Secreted</keyword>
<evidence type="ECO:0000313" key="9">
    <source>
        <dbReference type="Proteomes" id="UP000681414"/>
    </source>
</evidence>
<evidence type="ECO:0000256" key="1">
    <source>
        <dbReference type="ARBA" id="ARBA00004168"/>
    </source>
</evidence>
<evidence type="ECO:0000256" key="2">
    <source>
        <dbReference type="ARBA" id="ARBA00022512"/>
    </source>
</evidence>
<keyword evidence="4" id="KW-0732">Signal</keyword>
<dbReference type="Pfam" id="PF00746">
    <property type="entry name" value="Gram_pos_anchor"/>
    <property type="match status" value="1"/>
</dbReference>
<proteinExistence type="predicted"/>
<dbReference type="NCBIfam" id="TIGR01167">
    <property type="entry name" value="LPXTG_anchor"/>
    <property type="match status" value="1"/>
</dbReference>
<evidence type="ECO:0000256" key="4">
    <source>
        <dbReference type="ARBA" id="ARBA00022729"/>
    </source>
</evidence>
<evidence type="ECO:0000313" key="8">
    <source>
        <dbReference type="EMBL" id="MBS4197226.1"/>
    </source>
</evidence>
<dbReference type="AlphaFoldDB" id="A0A942YKD1"/>
<name>A0A942YKD1_9BACI</name>
<comment type="caution">
    <text evidence="8">The sequence shown here is derived from an EMBL/GenBank/DDBJ whole genome shotgun (WGS) entry which is preliminary data.</text>
</comment>
<dbReference type="InterPro" id="IPR019931">
    <property type="entry name" value="LPXTG_anchor"/>
</dbReference>
<sequence length="77" mass="8419">MEIQFIAEGLNDVVVSIETPSNKGTSNDKIIESKIVNKLPDTSTNSYNVLLLGGVLTMLGAILLICSPKKFRSYLFD</sequence>
<keyword evidence="9" id="KW-1185">Reference proteome</keyword>
<feature type="domain" description="Gram-positive cocci surface proteins LPxTG" evidence="7">
    <location>
        <begin position="33"/>
        <end position="64"/>
    </location>
</feature>
<organism evidence="8 9">
    <name type="scientific">Lederbergia citri</name>
    <dbReference type="NCBI Taxonomy" id="2833580"/>
    <lineage>
        <taxon>Bacteria</taxon>
        <taxon>Bacillati</taxon>
        <taxon>Bacillota</taxon>
        <taxon>Bacilli</taxon>
        <taxon>Bacillales</taxon>
        <taxon>Bacillaceae</taxon>
        <taxon>Lederbergia</taxon>
    </lineage>
</organism>
<accession>A0A942YKD1</accession>
<gene>
    <name evidence="8" type="ORF">KHA97_19410</name>
</gene>
<feature type="transmembrane region" description="Helical" evidence="6">
    <location>
        <begin position="47"/>
        <end position="66"/>
    </location>
</feature>
<keyword evidence="6" id="KW-1133">Transmembrane helix</keyword>
<keyword evidence="6" id="KW-0472">Membrane</keyword>
<dbReference type="RefSeq" id="WP_213126398.1">
    <property type="nucleotide sequence ID" value="NZ_JAGYPG010000003.1"/>
</dbReference>
<reference evidence="8 9" key="1">
    <citation type="submission" date="2021-05" db="EMBL/GenBank/DDBJ databases">
        <title>Novel Bacillus species.</title>
        <authorList>
            <person name="Liu G."/>
        </authorList>
    </citation>
    <scope>NUCLEOTIDE SEQUENCE [LARGE SCALE GENOMIC DNA]</scope>
    <source>
        <strain evidence="9">FJAT-49780</strain>
    </source>
</reference>
<evidence type="ECO:0000256" key="3">
    <source>
        <dbReference type="ARBA" id="ARBA00022525"/>
    </source>
</evidence>
<evidence type="ECO:0000256" key="6">
    <source>
        <dbReference type="SAM" id="Phobius"/>
    </source>
</evidence>
<dbReference type="EMBL" id="JAGYPG010000003">
    <property type="protein sequence ID" value="MBS4197226.1"/>
    <property type="molecule type" value="Genomic_DNA"/>
</dbReference>
<keyword evidence="5" id="KW-0572">Peptidoglycan-anchor</keyword>
<evidence type="ECO:0000259" key="7">
    <source>
        <dbReference type="Pfam" id="PF00746"/>
    </source>
</evidence>